<dbReference type="EMBL" id="BAAAFR010000001">
    <property type="protein sequence ID" value="GAA0314689.1"/>
    <property type="molecule type" value="Genomic_DNA"/>
</dbReference>
<evidence type="ECO:0000313" key="2">
    <source>
        <dbReference type="Proteomes" id="UP001501787"/>
    </source>
</evidence>
<protein>
    <submittedName>
        <fullName evidence="1">Uncharacterized protein</fullName>
    </submittedName>
</protein>
<organism evidence="1 2">
    <name type="scientific">Psychrobacter aestuarii</name>
    <dbReference type="NCBI Taxonomy" id="556327"/>
    <lineage>
        <taxon>Bacteria</taxon>
        <taxon>Pseudomonadati</taxon>
        <taxon>Pseudomonadota</taxon>
        <taxon>Gammaproteobacteria</taxon>
        <taxon>Moraxellales</taxon>
        <taxon>Moraxellaceae</taxon>
        <taxon>Psychrobacter</taxon>
    </lineage>
</organism>
<name>A0ABN0VQG2_9GAMM</name>
<comment type="caution">
    <text evidence="1">The sequence shown here is derived from an EMBL/GenBank/DDBJ whole genome shotgun (WGS) entry which is preliminary data.</text>
</comment>
<proteinExistence type="predicted"/>
<dbReference type="InterPro" id="IPR053913">
    <property type="entry name" value="NADAR-DarT1"/>
</dbReference>
<evidence type="ECO:0000313" key="1">
    <source>
        <dbReference type="EMBL" id="GAA0314689.1"/>
    </source>
</evidence>
<dbReference type="Proteomes" id="UP001501787">
    <property type="component" value="Unassembled WGS sequence"/>
</dbReference>
<gene>
    <name evidence="1" type="ORF">GCM10009129_09970</name>
</gene>
<sequence>MEQKKHPMAHRQNGVEHKPVFMPRVNSDNLVKTDMVRFERHVGFATRQKKKSINDMHQVIRKKYGFKHVLELSSKSGEKLSFLLNPSSLQLAIDDEQTYSVENAFYASKVFKHGGPYTDLLTSAPRQAKKDERLSHSGALFGYDYFGMEWSVEPLTAFYDWLYITALKQNEALHEQVMQYQAFTDLTFNPKKSIHSAAYALAMFVALSKRELLDVVEDPGAFYDLYHDFKVSNTAQLLEDGWVNRCVTLEQKSRGAQ</sequence>
<keyword evidence="2" id="KW-1185">Reference proteome</keyword>
<accession>A0ABN0VQG2</accession>
<dbReference type="Pfam" id="PF22397">
    <property type="entry name" value="NADAR-DarT1"/>
    <property type="match status" value="1"/>
</dbReference>
<reference evidence="1 2" key="1">
    <citation type="journal article" date="2019" name="Int. J. Syst. Evol. Microbiol.">
        <title>The Global Catalogue of Microorganisms (GCM) 10K type strain sequencing project: providing services to taxonomists for standard genome sequencing and annotation.</title>
        <authorList>
            <consortium name="The Broad Institute Genomics Platform"/>
            <consortium name="The Broad Institute Genome Sequencing Center for Infectious Disease"/>
            <person name="Wu L."/>
            <person name="Ma J."/>
        </authorList>
    </citation>
    <scope>NUCLEOTIDE SEQUENCE [LARGE SCALE GENOMIC DNA]</scope>
    <source>
        <strain evidence="1 2">JCM 16343</strain>
    </source>
</reference>
<dbReference type="RefSeq" id="WP_406947434.1">
    <property type="nucleotide sequence ID" value="NZ_BAAAFR010000001.1"/>
</dbReference>